<keyword evidence="2" id="KW-1185">Reference proteome</keyword>
<sequence length="876" mass="96448">MFDPNHNWIYLHALKGAQRAVTRLIFITMVCQLSFNVYAQEEGEWVTVESASVEQSERYTKRRVGYYTYNNILVSDASALSGPLRLVVTNSSHAVLDADGINDNGLPYFDIVSLDEQTQIYFGMKRGELSYNAEVQEFVSADSPEENLLLVANMAPSSHWDNAALTSVVQGDNNEEAVATLEGAANSNVYIIFDIEQSNNLVFSFSQDNTSQNRVTSWEAAHKTDGGWVVLKSWSDANVGLNTFTANSNVSANKIRFRFRGPDGANLGINQLSVISKKDDSAPIPDTDPDGESILDTDLSGYTGYTDENGVTTVNVGFFENQVFDDNPEELIAESEFTDTVNDTARLKSALNKARKETDGGVVVLRANGNGQNRFSLAHIAVPSNVRIEVEPSVVLEMRGIKEDLYPTSKNDHKNKNKPNRQFLFSFGRSNGPGNLLADRVENVEVRSTVPGEKFTIDATTNMPHNYGYMNGGNGNGVVNLTRAIPIGLFYVKNFAISDINIEDNHTESVAVQMFADADYKDGAFAYRFGPQPIFLEERYVKNPEGSPNLNKPMNPLNIPLATNDKGDFIDDSGDVIPDMFAIKRNPTYGRTPVKGSIKNIKASHAHTGYGVVQVYGGDWIEIDNIEAFNGIGVRVEAGNGTDNDNFNRSGPYFSSMNKIAISNVKVTNGFTGVWLKPHSKIMKDISVENIEAIDSGTALLVGKGSFNCKTSCRDLTRGRINNLVIKGDITLRQTVFDAPVAEVGNNITYLITDAHRRYLANLHGKTVEQLTRSDLQQKKVVGQQPPEQLAALTPDDFDNPSGTRWYKIFPTAPVLALSMLSKTEVGNQSAKEGFYPVDFSQANILSDGLPEDTLILYRGDMRNPNGTTATDFIYK</sequence>
<organism evidence="1 2">
    <name type="scientific">Paraglaciecola mesophila</name>
    <dbReference type="NCBI Taxonomy" id="197222"/>
    <lineage>
        <taxon>Bacteria</taxon>
        <taxon>Pseudomonadati</taxon>
        <taxon>Pseudomonadota</taxon>
        <taxon>Gammaproteobacteria</taxon>
        <taxon>Alteromonadales</taxon>
        <taxon>Alteromonadaceae</taxon>
        <taxon>Paraglaciecola</taxon>
    </lineage>
</organism>
<dbReference type="EMBL" id="JBBMQS010000012">
    <property type="protein sequence ID" value="MEM5499322.1"/>
    <property type="molecule type" value="Genomic_DNA"/>
</dbReference>
<reference evidence="1 2" key="1">
    <citation type="submission" date="2024-03" db="EMBL/GenBank/DDBJ databases">
        <title>Community enrichment and isolation of bacterial strains for fucoidan degradation.</title>
        <authorList>
            <person name="Sichert A."/>
        </authorList>
    </citation>
    <scope>NUCLEOTIDE SEQUENCE [LARGE SCALE GENOMIC DNA]</scope>
    <source>
        <strain evidence="1 2">AS12</strain>
    </source>
</reference>
<dbReference type="Proteomes" id="UP001461163">
    <property type="component" value="Unassembled WGS sequence"/>
</dbReference>
<dbReference type="InterPro" id="IPR011050">
    <property type="entry name" value="Pectin_lyase_fold/virulence"/>
</dbReference>
<dbReference type="Gene3D" id="2.160.20.10">
    <property type="entry name" value="Single-stranded right-handed beta-helix, Pectin lyase-like"/>
    <property type="match status" value="1"/>
</dbReference>
<evidence type="ECO:0000313" key="1">
    <source>
        <dbReference type="EMBL" id="MEM5499322.1"/>
    </source>
</evidence>
<dbReference type="InterPro" id="IPR012334">
    <property type="entry name" value="Pectin_lyas_fold"/>
</dbReference>
<dbReference type="SUPFAM" id="SSF51126">
    <property type="entry name" value="Pectin lyase-like"/>
    <property type="match status" value="1"/>
</dbReference>
<dbReference type="RefSeq" id="WP_342882497.1">
    <property type="nucleotide sequence ID" value="NZ_JBBMQS010000012.1"/>
</dbReference>
<name>A0ABU9SZK9_9ALTE</name>
<accession>A0ABU9SZK9</accession>
<evidence type="ECO:0000313" key="2">
    <source>
        <dbReference type="Proteomes" id="UP001461163"/>
    </source>
</evidence>
<comment type="caution">
    <text evidence="1">The sequence shown here is derived from an EMBL/GenBank/DDBJ whole genome shotgun (WGS) entry which is preliminary data.</text>
</comment>
<protein>
    <submittedName>
        <fullName evidence="1">Uncharacterized protein</fullName>
    </submittedName>
</protein>
<proteinExistence type="predicted"/>
<gene>
    <name evidence="1" type="ORF">WNY77_18055</name>
</gene>